<dbReference type="SUPFAM" id="SSF46785">
    <property type="entry name" value="Winged helix' DNA-binding domain"/>
    <property type="match status" value="1"/>
</dbReference>
<evidence type="ECO:0000313" key="2">
    <source>
        <dbReference type="EMBL" id="UUT36205.1"/>
    </source>
</evidence>
<keyword evidence="3" id="KW-1185">Reference proteome</keyword>
<dbReference type="InterPro" id="IPR036388">
    <property type="entry name" value="WH-like_DNA-bd_sf"/>
</dbReference>
<sequence length="89" mass="9445">MSADSLIDAPKMTAAGRVLALLGAFTKGGGRLTLSEISRHAGLTLTTTHRLVHEVLAWEGLEVDECGKYRLGPKILELASTSTEGLRLA</sequence>
<gene>
    <name evidence="2" type="ORF">L2X98_24615</name>
</gene>
<dbReference type="EMBL" id="CP091139">
    <property type="protein sequence ID" value="UUT36205.1"/>
    <property type="molecule type" value="Genomic_DNA"/>
</dbReference>
<evidence type="ECO:0000313" key="3">
    <source>
        <dbReference type="Proteomes" id="UP001054811"/>
    </source>
</evidence>
<protein>
    <submittedName>
        <fullName evidence="2">Helix-turn-helix domain-containing protein</fullName>
    </submittedName>
</protein>
<dbReference type="Proteomes" id="UP001054811">
    <property type="component" value="Chromosome"/>
</dbReference>
<evidence type="ECO:0000259" key="1">
    <source>
        <dbReference type="PROSITE" id="PS51077"/>
    </source>
</evidence>
<reference evidence="2" key="1">
    <citation type="submission" date="2022-01" db="EMBL/GenBank/DDBJ databases">
        <title>Microbacterium eymi and Microbacterium rhizovicinus sp. nov., isolated from the rhizospheric soil of Elymus tsukushiensis, a plant native to the Dokdo Islands, Republic of Korea.</title>
        <authorList>
            <person name="Hwang Y.J."/>
        </authorList>
    </citation>
    <scope>NUCLEOTIDE SEQUENCE</scope>
    <source>
        <strain evidence="2">KUDC0405</strain>
    </source>
</reference>
<organism evidence="2 3">
    <name type="scientific">Microbacterium elymi</name>
    <dbReference type="NCBI Taxonomy" id="2909587"/>
    <lineage>
        <taxon>Bacteria</taxon>
        <taxon>Bacillati</taxon>
        <taxon>Actinomycetota</taxon>
        <taxon>Actinomycetes</taxon>
        <taxon>Micrococcales</taxon>
        <taxon>Microbacteriaceae</taxon>
        <taxon>Microbacterium</taxon>
    </lineage>
</organism>
<dbReference type="InterPro" id="IPR036390">
    <property type="entry name" value="WH_DNA-bd_sf"/>
</dbReference>
<dbReference type="Pfam" id="PF09339">
    <property type="entry name" value="HTH_IclR"/>
    <property type="match status" value="1"/>
</dbReference>
<dbReference type="PROSITE" id="PS51077">
    <property type="entry name" value="HTH_ICLR"/>
    <property type="match status" value="1"/>
</dbReference>
<accession>A0ABY5NM34</accession>
<dbReference type="PANTHER" id="PTHR30136">
    <property type="entry name" value="HELIX-TURN-HELIX TRANSCRIPTIONAL REGULATOR, ICLR FAMILY"/>
    <property type="match status" value="1"/>
</dbReference>
<dbReference type="SMART" id="SM00346">
    <property type="entry name" value="HTH_ICLR"/>
    <property type="match status" value="1"/>
</dbReference>
<feature type="domain" description="HTH iclR-type" evidence="1">
    <location>
        <begin position="12"/>
        <end position="73"/>
    </location>
</feature>
<dbReference type="Gene3D" id="1.10.10.10">
    <property type="entry name" value="Winged helix-like DNA-binding domain superfamily/Winged helix DNA-binding domain"/>
    <property type="match status" value="1"/>
</dbReference>
<dbReference type="PANTHER" id="PTHR30136:SF24">
    <property type="entry name" value="HTH-TYPE TRANSCRIPTIONAL REPRESSOR ALLR"/>
    <property type="match status" value="1"/>
</dbReference>
<dbReference type="RefSeq" id="WP_259612854.1">
    <property type="nucleotide sequence ID" value="NZ_CP091139.2"/>
</dbReference>
<dbReference type="InterPro" id="IPR050707">
    <property type="entry name" value="HTH_MetabolicPath_Reg"/>
</dbReference>
<proteinExistence type="predicted"/>
<dbReference type="InterPro" id="IPR005471">
    <property type="entry name" value="Tscrpt_reg_IclR_N"/>
</dbReference>
<name>A0ABY5NM34_9MICO</name>